<dbReference type="InterPro" id="IPR013149">
    <property type="entry name" value="ADH-like_C"/>
</dbReference>
<keyword evidence="8" id="KW-1185">Reference proteome</keyword>
<sequence>MSPTTHGKGYGISDTKNYTDFSVQSYPLKTPGPHDVTLDIDFCGVCGSDVHTVTGGWGGLNADFVVPGHEIIGKVTHVGAEVTEFKVGQRVGVGAQVFGCLKCERCKSDNENYCAEQVDTYNAKYPDGVLAQGGYSSSIRVHDRWVFTIPEAIKSEDAAPMLCAGLTVYSPLLRNGAGPGKTVGIVGIGGLGHFAIQFAKALGARVIVFSHSPSKKADCLSLGADEFVTTDKEGFEKPFFDKIDYILSCADVETIPIGELASTLKVGGLVTSVGLPDGEWKGLQPQLMASNGSSIGCSHIGSKKEANAMLKLAAEKGIKPIIDEILPMSKAGDAIQRVKDNKVRYRFVLKQDLK</sequence>
<dbReference type="EMBL" id="RSCD01000009">
    <property type="protein sequence ID" value="RSH90956.1"/>
    <property type="molecule type" value="Genomic_DNA"/>
</dbReference>
<dbReference type="SMART" id="SM00829">
    <property type="entry name" value="PKS_ER"/>
    <property type="match status" value="1"/>
</dbReference>
<evidence type="ECO:0000313" key="7">
    <source>
        <dbReference type="EMBL" id="RSH90956.1"/>
    </source>
</evidence>
<dbReference type="PANTHER" id="PTHR42683">
    <property type="entry name" value="ALDEHYDE REDUCTASE"/>
    <property type="match status" value="1"/>
</dbReference>
<dbReference type="Pfam" id="PF00107">
    <property type="entry name" value="ADH_zinc_N"/>
    <property type="match status" value="1"/>
</dbReference>
<comment type="cofactor">
    <cofactor evidence="1 5">
        <name>Zn(2+)</name>
        <dbReference type="ChEBI" id="CHEBI:29105"/>
    </cofactor>
</comment>
<dbReference type="InterPro" id="IPR002328">
    <property type="entry name" value="ADH_Zn_CS"/>
</dbReference>
<organism evidence="7 8">
    <name type="scientific">Saitozyma podzolica</name>
    <dbReference type="NCBI Taxonomy" id="1890683"/>
    <lineage>
        <taxon>Eukaryota</taxon>
        <taxon>Fungi</taxon>
        <taxon>Dikarya</taxon>
        <taxon>Basidiomycota</taxon>
        <taxon>Agaricomycotina</taxon>
        <taxon>Tremellomycetes</taxon>
        <taxon>Tremellales</taxon>
        <taxon>Trimorphomycetaceae</taxon>
        <taxon>Saitozyma</taxon>
    </lineage>
</organism>
<evidence type="ECO:0000313" key="8">
    <source>
        <dbReference type="Proteomes" id="UP000279259"/>
    </source>
</evidence>
<dbReference type="PROSITE" id="PS00065">
    <property type="entry name" value="D_2_HYDROXYACID_DH_1"/>
    <property type="match status" value="1"/>
</dbReference>
<dbReference type="FunFam" id="3.40.50.720:FF:000022">
    <property type="entry name" value="Cinnamyl alcohol dehydrogenase"/>
    <property type="match status" value="1"/>
</dbReference>
<evidence type="ECO:0000256" key="2">
    <source>
        <dbReference type="ARBA" id="ARBA00022723"/>
    </source>
</evidence>
<dbReference type="CDD" id="cd05283">
    <property type="entry name" value="CAD1"/>
    <property type="match status" value="1"/>
</dbReference>
<dbReference type="InterPro" id="IPR036291">
    <property type="entry name" value="NAD(P)-bd_dom_sf"/>
</dbReference>
<dbReference type="PROSITE" id="PS00059">
    <property type="entry name" value="ADH_ZINC"/>
    <property type="match status" value="1"/>
</dbReference>
<reference evidence="7 8" key="1">
    <citation type="submission" date="2018-11" db="EMBL/GenBank/DDBJ databases">
        <title>Genome sequence of Saitozyma podzolica DSM 27192.</title>
        <authorList>
            <person name="Aliyu H."/>
            <person name="Gorte O."/>
            <person name="Ochsenreither K."/>
        </authorList>
    </citation>
    <scope>NUCLEOTIDE SEQUENCE [LARGE SCALE GENOMIC DNA]</scope>
    <source>
        <strain evidence="7 8">DSM 27192</strain>
    </source>
</reference>
<comment type="caution">
    <text evidence="7">The sequence shown here is derived from an EMBL/GenBank/DDBJ whole genome shotgun (WGS) entry which is preliminary data.</text>
</comment>
<evidence type="ECO:0000256" key="4">
    <source>
        <dbReference type="ARBA" id="ARBA00023002"/>
    </source>
</evidence>
<dbReference type="InterPro" id="IPR013154">
    <property type="entry name" value="ADH-like_N"/>
</dbReference>
<name>A0A427YIN8_9TREE</name>
<feature type="domain" description="Enoyl reductase (ER)" evidence="6">
    <location>
        <begin position="11"/>
        <end position="349"/>
    </location>
</feature>
<dbReference type="InterPro" id="IPR047109">
    <property type="entry name" value="CAD-like"/>
</dbReference>
<accession>A0A427YIN8</accession>
<evidence type="ECO:0000256" key="1">
    <source>
        <dbReference type="ARBA" id="ARBA00001947"/>
    </source>
</evidence>
<dbReference type="Gene3D" id="3.90.180.10">
    <property type="entry name" value="Medium-chain alcohol dehydrogenases, catalytic domain"/>
    <property type="match status" value="1"/>
</dbReference>
<keyword evidence="2 5" id="KW-0479">Metal-binding</keyword>
<dbReference type="InterPro" id="IPR029752">
    <property type="entry name" value="D-isomer_DH_CS1"/>
</dbReference>
<evidence type="ECO:0000256" key="3">
    <source>
        <dbReference type="ARBA" id="ARBA00022833"/>
    </source>
</evidence>
<dbReference type="GO" id="GO:0016616">
    <property type="term" value="F:oxidoreductase activity, acting on the CH-OH group of donors, NAD or NADP as acceptor"/>
    <property type="evidence" value="ECO:0007669"/>
    <property type="project" value="InterPro"/>
</dbReference>
<dbReference type="AlphaFoldDB" id="A0A427YIN8"/>
<dbReference type="InterPro" id="IPR020843">
    <property type="entry name" value="ER"/>
</dbReference>
<dbReference type="SUPFAM" id="SSF51735">
    <property type="entry name" value="NAD(P)-binding Rossmann-fold domains"/>
    <property type="match status" value="1"/>
</dbReference>
<keyword evidence="4" id="KW-0560">Oxidoreductase</keyword>
<dbReference type="InterPro" id="IPR011032">
    <property type="entry name" value="GroES-like_sf"/>
</dbReference>
<comment type="similarity">
    <text evidence="5">Belongs to the zinc-containing alcohol dehydrogenase family.</text>
</comment>
<evidence type="ECO:0000259" key="6">
    <source>
        <dbReference type="SMART" id="SM00829"/>
    </source>
</evidence>
<gene>
    <name evidence="7" type="primary">ADH7_3</name>
    <name evidence="7" type="ORF">EHS25_010132</name>
</gene>
<dbReference type="Gene3D" id="3.40.50.720">
    <property type="entry name" value="NAD(P)-binding Rossmann-like Domain"/>
    <property type="match status" value="1"/>
</dbReference>
<dbReference type="Pfam" id="PF08240">
    <property type="entry name" value="ADH_N"/>
    <property type="match status" value="1"/>
</dbReference>
<dbReference type="SUPFAM" id="SSF50129">
    <property type="entry name" value="GroES-like"/>
    <property type="match status" value="1"/>
</dbReference>
<dbReference type="GO" id="GO:0008270">
    <property type="term" value="F:zinc ion binding"/>
    <property type="evidence" value="ECO:0007669"/>
    <property type="project" value="InterPro"/>
</dbReference>
<keyword evidence="3 5" id="KW-0862">Zinc</keyword>
<dbReference type="STRING" id="1890683.A0A427YIN8"/>
<dbReference type="Proteomes" id="UP000279259">
    <property type="component" value="Unassembled WGS sequence"/>
</dbReference>
<proteinExistence type="inferred from homology"/>
<dbReference type="OrthoDB" id="1879366at2759"/>
<evidence type="ECO:0000256" key="5">
    <source>
        <dbReference type="RuleBase" id="RU361277"/>
    </source>
</evidence>
<protein>
    <submittedName>
        <fullName evidence="7">NADP-dependent alcohol dehydrogenase</fullName>
    </submittedName>
</protein>